<keyword evidence="2" id="KW-1185">Reference proteome</keyword>
<proteinExistence type="predicted"/>
<organism evidence="1 2">
    <name type="scientific">Pleurodeles waltl</name>
    <name type="common">Iberian ribbed newt</name>
    <dbReference type="NCBI Taxonomy" id="8319"/>
    <lineage>
        <taxon>Eukaryota</taxon>
        <taxon>Metazoa</taxon>
        <taxon>Chordata</taxon>
        <taxon>Craniata</taxon>
        <taxon>Vertebrata</taxon>
        <taxon>Euteleostomi</taxon>
        <taxon>Amphibia</taxon>
        <taxon>Batrachia</taxon>
        <taxon>Caudata</taxon>
        <taxon>Salamandroidea</taxon>
        <taxon>Salamandridae</taxon>
        <taxon>Pleurodelinae</taxon>
        <taxon>Pleurodeles</taxon>
    </lineage>
</organism>
<gene>
    <name evidence="1" type="ORF">NDU88_006923</name>
</gene>
<dbReference type="AlphaFoldDB" id="A0AAV7N5G6"/>
<dbReference type="Proteomes" id="UP001066276">
    <property type="component" value="Chromosome 9"/>
</dbReference>
<protein>
    <submittedName>
        <fullName evidence="1">Uncharacterized protein</fullName>
    </submittedName>
</protein>
<evidence type="ECO:0000313" key="1">
    <source>
        <dbReference type="EMBL" id="KAJ1109563.1"/>
    </source>
</evidence>
<accession>A0AAV7N5G6</accession>
<evidence type="ECO:0000313" key="2">
    <source>
        <dbReference type="Proteomes" id="UP001066276"/>
    </source>
</evidence>
<name>A0AAV7N5G6_PLEWA</name>
<sequence length="155" mass="18315">MLYRTPEQLHKMGLLEEARCIRCLMPCADFLHLVGDCLGVRSFWTTVFDAINERGDQLRRMSQVALLGYVREVLSELHKLITPLRLLEKRQMAMHWGHHSVPQKSAWLKDVVHCQDNMTAFWELNPIKLRPKDIWAPLKRYLRMWVSNDCDDETL</sequence>
<dbReference type="EMBL" id="JANPWB010000013">
    <property type="protein sequence ID" value="KAJ1109563.1"/>
    <property type="molecule type" value="Genomic_DNA"/>
</dbReference>
<reference evidence="1" key="1">
    <citation type="journal article" date="2022" name="bioRxiv">
        <title>Sequencing and chromosome-scale assembly of the giantPleurodeles waltlgenome.</title>
        <authorList>
            <person name="Brown T."/>
            <person name="Elewa A."/>
            <person name="Iarovenko S."/>
            <person name="Subramanian E."/>
            <person name="Araus A.J."/>
            <person name="Petzold A."/>
            <person name="Susuki M."/>
            <person name="Suzuki K.-i.T."/>
            <person name="Hayashi T."/>
            <person name="Toyoda A."/>
            <person name="Oliveira C."/>
            <person name="Osipova E."/>
            <person name="Leigh N.D."/>
            <person name="Simon A."/>
            <person name="Yun M.H."/>
        </authorList>
    </citation>
    <scope>NUCLEOTIDE SEQUENCE</scope>
    <source>
        <strain evidence="1">20211129_DDA</strain>
        <tissue evidence="1">Liver</tissue>
    </source>
</reference>
<comment type="caution">
    <text evidence="1">The sequence shown here is derived from an EMBL/GenBank/DDBJ whole genome shotgun (WGS) entry which is preliminary data.</text>
</comment>